<dbReference type="Proteomes" id="UP000524321">
    <property type="component" value="Unassembled WGS sequence"/>
</dbReference>
<keyword evidence="6" id="KW-0067">ATP-binding</keyword>
<reference evidence="6 7" key="2">
    <citation type="submission" date="2020-07" db="EMBL/GenBank/DDBJ databases">
        <title>Bacterial metabolism rescues the inhibition of intestinal drug absorption by food and drug additives.</title>
        <authorList>
            <person name="Zou L."/>
            <person name="Spanogiannopoulos P."/>
            <person name="Chien H.-C."/>
            <person name="Pieper L.M."/>
            <person name="Cai W."/>
            <person name="Khuri N."/>
            <person name="Pottel J."/>
            <person name="Vora B."/>
            <person name="Ni Z."/>
            <person name="Tsakalozou E."/>
            <person name="Zhang W."/>
            <person name="Shoichet B.K."/>
            <person name="Giacomini K.M."/>
            <person name="Turnbaugh P.J."/>
        </authorList>
    </citation>
    <scope>NUCLEOTIDE SEQUENCE [LARGE SCALE GENOMIC DNA]</scope>
    <source>
        <strain evidence="6 7">B33</strain>
    </source>
</reference>
<dbReference type="InterPro" id="IPR011527">
    <property type="entry name" value="ABC1_TM_dom"/>
</dbReference>
<feature type="domain" description="ABC transmembrane type-1" evidence="5">
    <location>
        <begin position="1"/>
        <end position="115"/>
    </location>
</feature>
<comment type="caution">
    <text evidence="6">The sequence shown here is derived from an EMBL/GenBank/DDBJ whole genome shotgun (WGS) entry which is preliminary data.</text>
</comment>
<accession>A0A7Y6UBM4</accession>
<gene>
    <name evidence="6" type="ORF">HUV05_23670</name>
</gene>
<keyword evidence="6" id="KW-0547">Nucleotide-binding</keyword>
<evidence type="ECO:0000313" key="7">
    <source>
        <dbReference type="Proteomes" id="UP000524321"/>
    </source>
</evidence>
<dbReference type="GO" id="GO:0005886">
    <property type="term" value="C:plasma membrane"/>
    <property type="evidence" value="ECO:0007669"/>
    <property type="project" value="UniProtKB-SubCell"/>
</dbReference>
<keyword evidence="4" id="KW-0472">Membrane</keyword>
<dbReference type="EMBL" id="JABWDJ010000477">
    <property type="protein sequence ID" value="NVB76437.1"/>
    <property type="molecule type" value="Genomic_DNA"/>
</dbReference>
<keyword evidence="2" id="KW-0812">Transmembrane</keyword>
<dbReference type="InterPro" id="IPR036640">
    <property type="entry name" value="ABC1_TM_sf"/>
</dbReference>
<keyword evidence="3" id="KW-1133">Transmembrane helix</keyword>
<organism evidence="6 7">
    <name type="scientific">Phocaeicola vulgatus</name>
    <name type="common">Bacteroides vulgatus</name>
    <dbReference type="NCBI Taxonomy" id="821"/>
    <lineage>
        <taxon>Bacteria</taxon>
        <taxon>Pseudomonadati</taxon>
        <taxon>Bacteroidota</taxon>
        <taxon>Bacteroidia</taxon>
        <taxon>Bacteroidales</taxon>
        <taxon>Bacteroidaceae</taxon>
        <taxon>Phocaeicola</taxon>
    </lineage>
</organism>
<feature type="non-terminal residue" evidence="6">
    <location>
        <position position="115"/>
    </location>
</feature>
<dbReference type="PANTHER" id="PTHR43394">
    <property type="entry name" value="ATP-DEPENDENT PERMEASE MDL1, MITOCHONDRIAL"/>
    <property type="match status" value="1"/>
</dbReference>
<evidence type="ECO:0000313" key="6">
    <source>
        <dbReference type="EMBL" id="NVB76437.1"/>
    </source>
</evidence>
<evidence type="ECO:0000256" key="3">
    <source>
        <dbReference type="ARBA" id="ARBA00022989"/>
    </source>
</evidence>
<reference evidence="6 7" key="1">
    <citation type="submission" date="2020-04" db="EMBL/GenBank/DDBJ databases">
        <authorList>
            <person name="Pieper L."/>
        </authorList>
    </citation>
    <scope>NUCLEOTIDE SEQUENCE [LARGE SCALE GENOMIC DNA]</scope>
    <source>
        <strain evidence="6 7">B33</strain>
    </source>
</reference>
<dbReference type="GO" id="GO:0005524">
    <property type="term" value="F:ATP binding"/>
    <property type="evidence" value="ECO:0007669"/>
    <property type="project" value="UniProtKB-KW"/>
</dbReference>
<proteinExistence type="predicted"/>
<dbReference type="Gene3D" id="1.20.1560.10">
    <property type="entry name" value="ABC transporter type 1, transmembrane domain"/>
    <property type="match status" value="1"/>
</dbReference>
<protein>
    <submittedName>
        <fullName evidence="6">ABC transporter ATP-binding protein</fullName>
    </submittedName>
</protein>
<name>A0A7Y6UBM4_PHOVU</name>
<dbReference type="SUPFAM" id="SSF90123">
    <property type="entry name" value="ABC transporter transmembrane region"/>
    <property type="match status" value="1"/>
</dbReference>
<feature type="non-terminal residue" evidence="6">
    <location>
        <position position="1"/>
    </location>
</feature>
<dbReference type="RefSeq" id="WP_260403514.1">
    <property type="nucleotide sequence ID" value="NZ_JABWDJ010000477.1"/>
</dbReference>
<evidence type="ECO:0000259" key="5">
    <source>
        <dbReference type="PROSITE" id="PS50929"/>
    </source>
</evidence>
<dbReference type="Pfam" id="PF00664">
    <property type="entry name" value="ABC_membrane"/>
    <property type="match status" value="1"/>
</dbReference>
<dbReference type="InterPro" id="IPR039421">
    <property type="entry name" value="Type_1_exporter"/>
</dbReference>
<dbReference type="GO" id="GO:0140359">
    <property type="term" value="F:ABC-type transporter activity"/>
    <property type="evidence" value="ECO:0007669"/>
    <property type="project" value="InterPro"/>
</dbReference>
<sequence length="115" mass="12964">IFLVAIVVLAGALYVIMSKTTVIFRQVFRRYDDLNAEVQENVTAIRVVKAFVREEHEVGKFKQAAQKLYDLSVRAEARLAFNNPVMMLVIYGCMIALSWFGAKHIVIGDLTTGEL</sequence>
<evidence type="ECO:0000256" key="1">
    <source>
        <dbReference type="ARBA" id="ARBA00004651"/>
    </source>
</evidence>
<evidence type="ECO:0000256" key="4">
    <source>
        <dbReference type="ARBA" id="ARBA00023136"/>
    </source>
</evidence>
<dbReference type="AlphaFoldDB" id="A0A7Y6UBM4"/>
<comment type="subcellular location">
    <subcellularLocation>
        <location evidence="1">Cell membrane</location>
        <topology evidence="1">Multi-pass membrane protein</topology>
    </subcellularLocation>
</comment>
<dbReference type="PROSITE" id="PS50929">
    <property type="entry name" value="ABC_TM1F"/>
    <property type="match status" value="1"/>
</dbReference>
<evidence type="ECO:0000256" key="2">
    <source>
        <dbReference type="ARBA" id="ARBA00022692"/>
    </source>
</evidence>